<reference evidence="2 3" key="1">
    <citation type="submission" date="2020-07" db="EMBL/GenBank/DDBJ databases">
        <title>Sequencing the genomes of 1000 actinobacteria strains.</title>
        <authorList>
            <person name="Klenk H.-P."/>
        </authorList>
    </citation>
    <scope>NUCLEOTIDE SEQUENCE [LARGE SCALE GENOMIC DNA]</scope>
    <source>
        <strain evidence="2 3">DSM 45772</strain>
    </source>
</reference>
<dbReference type="InterPro" id="IPR000073">
    <property type="entry name" value="AB_hydrolase_1"/>
</dbReference>
<dbReference type="Proteomes" id="UP000535890">
    <property type="component" value="Unassembled WGS sequence"/>
</dbReference>
<dbReference type="RefSeq" id="WP_179791997.1">
    <property type="nucleotide sequence ID" value="NZ_BAABHP010000012.1"/>
</dbReference>
<dbReference type="InterPro" id="IPR029058">
    <property type="entry name" value="AB_hydrolase_fold"/>
</dbReference>
<comment type="caution">
    <text evidence="2">The sequence shown here is derived from an EMBL/GenBank/DDBJ whole genome shotgun (WGS) entry which is preliminary data.</text>
</comment>
<keyword evidence="3" id="KW-1185">Reference proteome</keyword>
<dbReference type="SUPFAM" id="SSF53474">
    <property type="entry name" value="alpha/beta-Hydrolases"/>
    <property type="match status" value="1"/>
</dbReference>
<feature type="domain" description="AB hydrolase-1" evidence="1">
    <location>
        <begin position="26"/>
        <end position="272"/>
    </location>
</feature>
<dbReference type="GO" id="GO:0046503">
    <property type="term" value="P:glycerolipid catabolic process"/>
    <property type="evidence" value="ECO:0007669"/>
    <property type="project" value="TreeGrafter"/>
</dbReference>
<accession>A0A7Y9DRE2</accession>
<dbReference type="EMBL" id="JACCBN010000001">
    <property type="protein sequence ID" value="NYD33989.1"/>
    <property type="molecule type" value="Genomic_DNA"/>
</dbReference>
<name>A0A7Y9DRE2_9PSEU</name>
<gene>
    <name evidence="2" type="ORF">BJ983_000091</name>
</gene>
<dbReference type="AlphaFoldDB" id="A0A7Y9DRE2"/>
<dbReference type="Gene3D" id="3.40.50.1820">
    <property type="entry name" value="alpha/beta hydrolase"/>
    <property type="match status" value="1"/>
</dbReference>
<dbReference type="GO" id="GO:0004806">
    <property type="term" value="F:triacylglycerol lipase activity"/>
    <property type="evidence" value="ECO:0007669"/>
    <property type="project" value="TreeGrafter"/>
</dbReference>
<organism evidence="2 3">
    <name type="scientific">Actinomycetospora corticicola</name>
    <dbReference type="NCBI Taxonomy" id="663602"/>
    <lineage>
        <taxon>Bacteria</taxon>
        <taxon>Bacillati</taxon>
        <taxon>Actinomycetota</taxon>
        <taxon>Actinomycetes</taxon>
        <taxon>Pseudonocardiales</taxon>
        <taxon>Pseudonocardiaceae</taxon>
        <taxon>Actinomycetospora</taxon>
    </lineage>
</organism>
<dbReference type="PANTHER" id="PTHR43433:SF5">
    <property type="entry name" value="AB HYDROLASE-1 DOMAIN-CONTAINING PROTEIN"/>
    <property type="match status" value="1"/>
</dbReference>
<evidence type="ECO:0000313" key="3">
    <source>
        <dbReference type="Proteomes" id="UP000535890"/>
    </source>
</evidence>
<protein>
    <submittedName>
        <fullName evidence="2">Pimeloyl-ACP methyl ester carboxylesterase</fullName>
    </submittedName>
</protein>
<dbReference type="Pfam" id="PF00561">
    <property type="entry name" value="Abhydrolase_1"/>
    <property type="match status" value="1"/>
</dbReference>
<dbReference type="InterPro" id="IPR050471">
    <property type="entry name" value="AB_hydrolase"/>
</dbReference>
<proteinExistence type="predicted"/>
<evidence type="ECO:0000259" key="1">
    <source>
        <dbReference type="Pfam" id="PF00561"/>
    </source>
</evidence>
<dbReference type="PANTHER" id="PTHR43433">
    <property type="entry name" value="HYDROLASE, ALPHA/BETA FOLD FAMILY PROTEIN"/>
    <property type="match status" value="1"/>
</dbReference>
<evidence type="ECO:0000313" key="2">
    <source>
        <dbReference type="EMBL" id="NYD33989.1"/>
    </source>
</evidence>
<sequence length="298" mass="31468">MTGTERFVRSGDLRICTTTTGDAADPPVLLIMGLGLSYDWWREDFCDELAARGRRVVRFDNRDVGRSSHLSGAGISAWGFLTRRARPVYSLGDMADDAAAVIDAHGGAAHVVGASLGAMVAQEVAIRHPGRTLSLTSIMGRPGDGRTGKVSWRRVPDFLRPAAGDPVEDMVRAFRRIGSATRTAEDDEDVRVTMRRAAGREATVAHDGQGGGRQLAACVGERDRTADLRALSVPALVIHGADDTVIRPSGGRATAAAIPGAELLELPGMGHDLARASWPAVVDGIVRVGDAAERSSTG</sequence>